<sequence>MKATILLAIVCIATVMARQPNSYEWEQYKRQHGKVYEAPEEDARRFSLFLASRELIREHNSNERASYKLGLNHMADWSHEERVLLKGLGHDRIRSQKKHAEPSTDHQFLQGLLASPHPPPAEFDWRKVPNRVGPVRDQGRCAGASFAFATTGVLEGQQVVRNFTNELVTLSEQDLLECSVSNEQSCDEGGLMSDALGDIAKMGGIESAKDYPYTGLDDTKCEFNKSKVVMTVSGSMDFPNWWRVDDVLKGSVSSFGPIAIGLDACPGFIHYKSGIFNDPSCVHHLNYGALVVGYGQDPVEGLYWIVKTSWSEKWGEKGYAKVKHGVCQIGALSTIPTFDQ</sequence>
<dbReference type="EMBL" id="GGYP01005901">
    <property type="protein sequence ID" value="MDE50672.1"/>
    <property type="molecule type" value="Transcribed_RNA"/>
</dbReference>
<evidence type="ECO:0000256" key="1">
    <source>
        <dbReference type="ARBA" id="ARBA00008455"/>
    </source>
</evidence>
<dbReference type="InterPro" id="IPR013201">
    <property type="entry name" value="Prot_inhib_I29"/>
</dbReference>
<dbReference type="SMART" id="SM00848">
    <property type="entry name" value="Inhibitor_I29"/>
    <property type="match status" value="1"/>
</dbReference>
<comment type="similarity">
    <text evidence="1">Belongs to the peptidase C1 family.</text>
</comment>
<feature type="chain" id="PRO_5026346022" evidence="2">
    <location>
        <begin position="18"/>
        <end position="340"/>
    </location>
</feature>
<name>A0A6G1SL30_9ACAR</name>
<accession>A0A6G1SL30</accession>
<feature type="domain" description="Peptidase C1A papain C-terminal" evidence="3">
    <location>
        <begin position="119"/>
        <end position="337"/>
    </location>
</feature>
<reference evidence="5" key="1">
    <citation type="submission" date="2018-10" db="EMBL/GenBank/DDBJ databases">
        <title>Transcriptome assembly of Aceria tosichella (Wheat curl mite) Type 2.</title>
        <authorList>
            <person name="Scully E.D."/>
            <person name="Geib S.M."/>
            <person name="Palmer N.A."/>
            <person name="Gupta A.K."/>
            <person name="Sarath G."/>
            <person name="Tatineni S."/>
        </authorList>
    </citation>
    <scope>NUCLEOTIDE SEQUENCE</scope>
    <source>
        <strain evidence="5">LincolnNE</strain>
    </source>
</reference>
<dbReference type="SMART" id="SM00645">
    <property type="entry name" value="Pept_C1"/>
    <property type="match status" value="1"/>
</dbReference>
<dbReference type="InterPro" id="IPR039417">
    <property type="entry name" value="Peptidase_C1A_papain-like"/>
</dbReference>
<evidence type="ECO:0000313" key="5">
    <source>
        <dbReference type="EMBL" id="MDE50672.1"/>
    </source>
</evidence>
<gene>
    <name evidence="5" type="primary">CATL_4</name>
    <name evidence="5" type="ORF">g.7489</name>
</gene>
<protein>
    <submittedName>
        <fullName evidence="5">Cathepsin L</fullName>
    </submittedName>
</protein>
<dbReference type="Pfam" id="PF00112">
    <property type="entry name" value="Peptidase_C1"/>
    <property type="match status" value="1"/>
</dbReference>
<proteinExistence type="inferred from homology"/>
<dbReference type="CDD" id="cd02248">
    <property type="entry name" value="Peptidase_C1A"/>
    <property type="match status" value="1"/>
</dbReference>
<dbReference type="PANTHER" id="PTHR12411">
    <property type="entry name" value="CYSTEINE PROTEASE FAMILY C1-RELATED"/>
    <property type="match status" value="1"/>
</dbReference>
<dbReference type="InterPro" id="IPR013128">
    <property type="entry name" value="Peptidase_C1A"/>
</dbReference>
<evidence type="ECO:0000259" key="4">
    <source>
        <dbReference type="SMART" id="SM00848"/>
    </source>
</evidence>
<dbReference type="InterPro" id="IPR000668">
    <property type="entry name" value="Peptidase_C1A_C"/>
</dbReference>
<organism evidence="5">
    <name type="scientific">Aceria tosichella</name>
    <name type="common">wheat curl mite</name>
    <dbReference type="NCBI Taxonomy" id="561515"/>
    <lineage>
        <taxon>Eukaryota</taxon>
        <taxon>Metazoa</taxon>
        <taxon>Ecdysozoa</taxon>
        <taxon>Arthropoda</taxon>
        <taxon>Chelicerata</taxon>
        <taxon>Arachnida</taxon>
        <taxon>Acari</taxon>
        <taxon>Acariformes</taxon>
        <taxon>Trombidiformes</taxon>
        <taxon>Prostigmata</taxon>
        <taxon>Eupodina</taxon>
        <taxon>Eriophyoidea</taxon>
        <taxon>Eriophyidae</taxon>
        <taxon>Eriophyinae</taxon>
        <taxon>Aceriini</taxon>
        <taxon>Aceria</taxon>
    </lineage>
</organism>
<evidence type="ECO:0000259" key="3">
    <source>
        <dbReference type="SMART" id="SM00645"/>
    </source>
</evidence>
<feature type="signal peptide" evidence="2">
    <location>
        <begin position="1"/>
        <end position="17"/>
    </location>
</feature>
<dbReference type="Pfam" id="PF08246">
    <property type="entry name" value="Inhibitor_I29"/>
    <property type="match status" value="1"/>
</dbReference>
<dbReference type="GO" id="GO:0006508">
    <property type="term" value="P:proteolysis"/>
    <property type="evidence" value="ECO:0007669"/>
    <property type="project" value="InterPro"/>
</dbReference>
<evidence type="ECO:0000256" key="2">
    <source>
        <dbReference type="SAM" id="SignalP"/>
    </source>
</evidence>
<feature type="domain" description="Cathepsin propeptide inhibitor" evidence="4">
    <location>
        <begin position="25"/>
        <end position="82"/>
    </location>
</feature>
<dbReference type="Gene3D" id="3.90.70.10">
    <property type="entry name" value="Cysteine proteinases"/>
    <property type="match status" value="1"/>
</dbReference>
<dbReference type="InterPro" id="IPR038765">
    <property type="entry name" value="Papain-like_cys_pep_sf"/>
</dbReference>
<keyword evidence="2" id="KW-0732">Signal</keyword>
<dbReference type="SUPFAM" id="SSF54001">
    <property type="entry name" value="Cysteine proteinases"/>
    <property type="match status" value="1"/>
</dbReference>
<dbReference type="AlphaFoldDB" id="A0A6G1SL30"/>
<dbReference type="GO" id="GO:0008234">
    <property type="term" value="F:cysteine-type peptidase activity"/>
    <property type="evidence" value="ECO:0007669"/>
    <property type="project" value="InterPro"/>
</dbReference>